<organism evidence="8 9">
    <name type="scientific">Cyclocybe aegerita</name>
    <name type="common">Black poplar mushroom</name>
    <name type="synonym">Agrocybe aegerita</name>
    <dbReference type="NCBI Taxonomy" id="1973307"/>
    <lineage>
        <taxon>Eukaryota</taxon>
        <taxon>Fungi</taxon>
        <taxon>Dikarya</taxon>
        <taxon>Basidiomycota</taxon>
        <taxon>Agaricomycotina</taxon>
        <taxon>Agaricomycetes</taxon>
        <taxon>Agaricomycetidae</taxon>
        <taxon>Agaricales</taxon>
        <taxon>Agaricineae</taxon>
        <taxon>Bolbitiaceae</taxon>
        <taxon>Cyclocybe</taxon>
    </lineage>
</organism>
<reference evidence="8 9" key="1">
    <citation type="submission" date="2020-01" db="EMBL/GenBank/DDBJ databases">
        <authorList>
            <person name="Gupta K D."/>
        </authorList>
    </citation>
    <scope>NUCLEOTIDE SEQUENCE [LARGE SCALE GENOMIC DNA]</scope>
</reference>
<dbReference type="InterPro" id="IPR013083">
    <property type="entry name" value="Znf_RING/FYVE/PHD"/>
</dbReference>
<evidence type="ECO:0000256" key="1">
    <source>
        <dbReference type="ARBA" id="ARBA00022723"/>
    </source>
</evidence>
<dbReference type="PANTHER" id="PTHR15710">
    <property type="entry name" value="E3 UBIQUITIN-PROTEIN LIGASE PRAJA"/>
    <property type="match status" value="1"/>
</dbReference>
<feature type="compositionally biased region" description="Low complexity" evidence="6">
    <location>
        <begin position="1005"/>
        <end position="1030"/>
    </location>
</feature>
<feature type="compositionally biased region" description="Low complexity" evidence="6">
    <location>
        <begin position="987"/>
        <end position="997"/>
    </location>
</feature>
<evidence type="ECO:0000259" key="7">
    <source>
        <dbReference type="PROSITE" id="PS50089"/>
    </source>
</evidence>
<evidence type="ECO:0000313" key="8">
    <source>
        <dbReference type="EMBL" id="CAA7262851.1"/>
    </source>
</evidence>
<evidence type="ECO:0000256" key="3">
    <source>
        <dbReference type="ARBA" id="ARBA00022833"/>
    </source>
</evidence>
<feature type="region of interest" description="Disordered" evidence="6">
    <location>
        <begin position="868"/>
        <end position="939"/>
    </location>
</feature>
<evidence type="ECO:0000256" key="6">
    <source>
        <dbReference type="SAM" id="MobiDB-lite"/>
    </source>
</evidence>
<feature type="compositionally biased region" description="Low complexity" evidence="6">
    <location>
        <begin position="173"/>
        <end position="187"/>
    </location>
</feature>
<feature type="compositionally biased region" description="Pro residues" evidence="6">
    <location>
        <begin position="623"/>
        <end position="635"/>
    </location>
</feature>
<feature type="compositionally biased region" description="Low complexity" evidence="6">
    <location>
        <begin position="491"/>
        <end position="518"/>
    </location>
</feature>
<dbReference type="EMBL" id="CACVBS010000037">
    <property type="protein sequence ID" value="CAA7262851.1"/>
    <property type="molecule type" value="Genomic_DNA"/>
</dbReference>
<feature type="compositionally biased region" description="Low complexity" evidence="6">
    <location>
        <begin position="1090"/>
        <end position="1115"/>
    </location>
</feature>
<feature type="region of interest" description="Disordered" evidence="6">
    <location>
        <begin position="986"/>
        <end position="1030"/>
    </location>
</feature>
<dbReference type="Proteomes" id="UP000467700">
    <property type="component" value="Unassembled WGS sequence"/>
</dbReference>
<keyword evidence="1" id="KW-0479">Metal-binding</keyword>
<feature type="compositionally biased region" description="Pro residues" evidence="6">
    <location>
        <begin position="701"/>
        <end position="714"/>
    </location>
</feature>
<dbReference type="PROSITE" id="PS50089">
    <property type="entry name" value="ZF_RING_2"/>
    <property type="match status" value="1"/>
</dbReference>
<feature type="compositionally biased region" description="Pro residues" evidence="6">
    <location>
        <begin position="188"/>
        <end position="197"/>
    </location>
</feature>
<feature type="compositionally biased region" description="Low complexity" evidence="6">
    <location>
        <begin position="1"/>
        <end position="12"/>
    </location>
</feature>
<dbReference type="Gene3D" id="3.30.40.10">
    <property type="entry name" value="Zinc/RING finger domain, C3HC4 (zinc finger)"/>
    <property type="match status" value="1"/>
</dbReference>
<keyword evidence="5" id="KW-0175">Coiled coil</keyword>
<keyword evidence="3" id="KW-0862">Zinc</keyword>
<feature type="coiled-coil region" evidence="5">
    <location>
        <begin position="1058"/>
        <end position="1085"/>
    </location>
</feature>
<protein>
    <recommendedName>
        <fullName evidence="7">RING-type domain-containing protein</fullName>
    </recommendedName>
</protein>
<feature type="compositionally biased region" description="Pro residues" evidence="6">
    <location>
        <begin position="519"/>
        <end position="530"/>
    </location>
</feature>
<feature type="compositionally biased region" description="Low complexity" evidence="6">
    <location>
        <begin position="719"/>
        <end position="732"/>
    </location>
</feature>
<dbReference type="OrthoDB" id="8062037at2759"/>
<feature type="compositionally biased region" description="Low complexity" evidence="6">
    <location>
        <begin position="602"/>
        <end position="622"/>
    </location>
</feature>
<accession>A0A8S0VYW3</accession>
<feature type="compositionally biased region" description="Low complexity" evidence="6">
    <location>
        <begin position="636"/>
        <end position="645"/>
    </location>
</feature>
<feature type="compositionally biased region" description="Low complexity" evidence="6">
    <location>
        <begin position="905"/>
        <end position="933"/>
    </location>
</feature>
<dbReference type="GO" id="GO:0008270">
    <property type="term" value="F:zinc ion binding"/>
    <property type="evidence" value="ECO:0007669"/>
    <property type="project" value="UniProtKB-KW"/>
</dbReference>
<evidence type="ECO:0000256" key="2">
    <source>
        <dbReference type="ARBA" id="ARBA00022771"/>
    </source>
</evidence>
<evidence type="ECO:0000313" key="9">
    <source>
        <dbReference type="Proteomes" id="UP000467700"/>
    </source>
</evidence>
<evidence type="ECO:0000256" key="4">
    <source>
        <dbReference type="PROSITE-ProRule" id="PRU00175"/>
    </source>
</evidence>
<gene>
    <name evidence="8" type="ORF">AAE3_LOCUS5006</name>
</gene>
<name>A0A8S0VYW3_CYCAE</name>
<feature type="domain" description="RING-type" evidence="7">
    <location>
        <begin position="284"/>
        <end position="370"/>
    </location>
</feature>
<comment type="caution">
    <text evidence="8">The sequence shown here is derived from an EMBL/GenBank/DDBJ whole genome shotgun (WGS) entry which is preliminary data.</text>
</comment>
<feature type="compositionally biased region" description="Polar residues" evidence="6">
    <location>
        <begin position="32"/>
        <end position="52"/>
    </location>
</feature>
<dbReference type="Pfam" id="PF13639">
    <property type="entry name" value="zf-RING_2"/>
    <property type="match status" value="1"/>
</dbReference>
<keyword evidence="2 4" id="KW-0863">Zinc-finger</keyword>
<evidence type="ECO:0000256" key="5">
    <source>
        <dbReference type="SAM" id="Coils"/>
    </source>
</evidence>
<feature type="region of interest" description="Disordered" evidence="6">
    <location>
        <begin position="389"/>
        <end position="440"/>
    </location>
</feature>
<feature type="region of interest" description="Disordered" evidence="6">
    <location>
        <begin position="697"/>
        <end position="743"/>
    </location>
</feature>
<dbReference type="SMART" id="SM00184">
    <property type="entry name" value="RING"/>
    <property type="match status" value="2"/>
</dbReference>
<feature type="region of interest" description="Disordered" evidence="6">
    <location>
        <begin position="108"/>
        <end position="138"/>
    </location>
</feature>
<feature type="compositionally biased region" description="Pro residues" evidence="6">
    <location>
        <begin position="160"/>
        <end position="172"/>
    </location>
</feature>
<feature type="region of interest" description="Disordered" evidence="6">
    <location>
        <begin position="602"/>
        <end position="660"/>
    </location>
</feature>
<proteinExistence type="predicted"/>
<feature type="compositionally biased region" description="Low complexity" evidence="6">
    <location>
        <begin position="313"/>
        <end position="325"/>
    </location>
</feature>
<feature type="region of interest" description="Disordered" evidence="6">
    <location>
        <begin position="155"/>
        <end position="207"/>
    </location>
</feature>
<feature type="region of interest" description="Disordered" evidence="6">
    <location>
        <begin position="1"/>
        <end position="72"/>
    </location>
</feature>
<feature type="compositionally biased region" description="Low complexity" evidence="6">
    <location>
        <begin position="771"/>
        <end position="796"/>
    </location>
</feature>
<sequence>MARTASLRSNNNRRARVDDDEDEERDRRHPSQRIQSPSGTPTTRSVTSTPLPQNQPGPSSIPAPQLVGPNPFHTIVPGLSDTDAAQAASGPHNPFNFLRDFVVNSSTNPTSIPTAAPTEGAAAHNPAQGPSTRTFTHRTDDGFMTVEVSTGPIMFGLPMANPPAPVSQPPPTAQGDAPPAAQQQQPQQPLPNPPHGPPGSLTDLLARLGVPLGPGGAMNLDLGGLGLPLGLFGDLQEKDDPERARKLVDGLEEVPVGLVRRLERVGGSSGGAGEDDGRGGDGMCAICWDRLLDAEGEGFGKEVKKEDLAQMPAEGEASSSSASTSEAKEEDPAEKKYPKIVSLPCAHVFHADCLLPWFSRPRHTTCPTCRFNIDPHNLTYVSAARRRQMERDQAHGTAGHTPAGDADANNNNNIDNAPNPNPTTPATTTEGDAPIPPVNPLNVNVGIGNRGFHVRRTNHGVIISSNDEGLDELVEQVNNQGPLGPLPPQAPAAGAAQNPIPAPAQPQQQPQTEQDGAATPPPPPPPPGPQGHPWQTFVDSVVQRVNQSLAAAGLAHAQLPQQPHQQPQYTFPVPNPIMPGWAPVPGPTWPGANVGVNANANAGVQAQPGPANANANTNAASAPTPPQAQPQPQAPQAPAEQARTQGMAPGVPDGRLPTLPSLPVPMNVGIRTTPIVQTINLGGFPVVINGNAVPGGSVNPPAGPAHPPPAPPQTHPQINVSVGPAANANVNVNPPPPASIPLHEGGTEVLRLTFDMVFNPALGAVPRPANLTQAPAQQQQAQPQPQAPTPVQVPGAPGAPQPNPRAQQTQPQQPFIMPNAANALNFMMQGFEGDFDQDQMIDDVLREAFDPSVVDGINRRAREQAQHIMDSVRAGRDGRPLPPPLPEISIEEWLGGPLPRAEGEQAQAQMPAQTQPTQAQPAQAPTQQRQQQPHNGQPRMVHVATDPLFQIIGGVGDPAGGGIRIASGSGRTVGEAFQQIFAGMGAGAQQGAQAQTQAPPPPSSTPSTAAPHDTPPTGAQTQPQQPQPQTGLQDILRMFAPPQQGPTPAPGATPATTLEGVAAQTQRLLQQLAQEQQQLEAFVRALFASPTPGQQTPAPTTAGVTPAAGGPSTEQQQDFEDFFRQAAPTPAERAQQPGQPGGTPFRFFDLFSGMRPHPVPERPKGPWVLPPPPGLTLRQRVERREREAGLRCHDVSCGLGPSDEDPFGAELGEATVLQGVKQLSVRVKGESGQGENGERVCEHTFHSGCLVSAERVALKGADAIVDGDENIEVSCPVCRHAGCMTKEEWEEGVHALTLA</sequence>
<feature type="region of interest" description="Disordered" evidence="6">
    <location>
        <begin position="478"/>
        <end position="535"/>
    </location>
</feature>
<feature type="region of interest" description="Disordered" evidence="6">
    <location>
        <begin position="1089"/>
        <end position="1115"/>
    </location>
</feature>
<dbReference type="SUPFAM" id="SSF57850">
    <property type="entry name" value="RING/U-box"/>
    <property type="match status" value="1"/>
</dbReference>
<dbReference type="InterPro" id="IPR001841">
    <property type="entry name" value="Znf_RING"/>
</dbReference>
<feature type="region of interest" description="Disordered" evidence="6">
    <location>
        <begin position="771"/>
        <end position="811"/>
    </location>
</feature>
<feature type="region of interest" description="Disordered" evidence="6">
    <location>
        <begin position="308"/>
        <end position="335"/>
    </location>
</feature>
<feature type="compositionally biased region" description="Low complexity" evidence="6">
    <location>
        <begin position="401"/>
        <end position="433"/>
    </location>
</feature>
<keyword evidence="9" id="KW-1185">Reference proteome</keyword>